<name>A0A482VME0_ASBVE</name>
<organism evidence="2 3">
    <name type="scientific">Asbolus verrucosus</name>
    <name type="common">Desert ironclad beetle</name>
    <dbReference type="NCBI Taxonomy" id="1661398"/>
    <lineage>
        <taxon>Eukaryota</taxon>
        <taxon>Metazoa</taxon>
        <taxon>Ecdysozoa</taxon>
        <taxon>Arthropoda</taxon>
        <taxon>Hexapoda</taxon>
        <taxon>Insecta</taxon>
        <taxon>Pterygota</taxon>
        <taxon>Neoptera</taxon>
        <taxon>Endopterygota</taxon>
        <taxon>Coleoptera</taxon>
        <taxon>Polyphaga</taxon>
        <taxon>Cucujiformia</taxon>
        <taxon>Tenebrionidae</taxon>
        <taxon>Pimeliinae</taxon>
        <taxon>Asbolus</taxon>
    </lineage>
</organism>
<protein>
    <submittedName>
        <fullName evidence="2">Uncharacterized protein</fullName>
    </submittedName>
</protein>
<feature type="compositionally biased region" description="Low complexity" evidence="1">
    <location>
        <begin position="434"/>
        <end position="454"/>
    </location>
</feature>
<feature type="region of interest" description="Disordered" evidence="1">
    <location>
        <begin position="326"/>
        <end position="470"/>
    </location>
</feature>
<evidence type="ECO:0000256" key="1">
    <source>
        <dbReference type="SAM" id="MobiDB-lite"/>
    </source>
</evidence>
<dbReference type="AlphaFoldDB" id="A0A482VME0"/>
<gene>
    <name evidence="2" type="ORF">BDFB_002643</name>
</gene>
<feature type="compositionally biased region" description="Polar residues" evidence="1">
    <location>
        <begin position="205"/>
        <end position="215"/>
    </location>
</feature>
<dbReference type="Proteomes" id="UP000292052">
    <property type="component" value="Unassembled WGS sequence"/>
</dbReference>
<dbReference type="OrthoDB" id="6366319at2759"/>
<evidence type="ECO:0000313" key="3">
    <source>
        <dbReference type="Proteomes" id="UP000292052"/>
    </source>
</evidence>
<accession>A0A482VME0</accession>
<comment type="caution">
    <text evidence="2">The sequence shown here is derived from an EMBL/GenBank/DDBJ whole genome shotgun (WGS) entry which is preliminary data.</text>
</comment>
<feature type="region of interest" description="Disordered" evidence="1">
    <location>
        <begin position="171"/>
        <end position="217"/>
    </location>
</feature>
<sequence>MSLKGDVDAVEDLIDLHVGSPVLPRISPGTSQSTFEEIHDNLIDSELPVLEQKLQISANSTTSNETRRSSVDVEDILITIDDDCDVSFAKSVRRSHSEVFLGQPKSHIDKSWSCDNLEALNVLQNLDEVLNASLLESDKILDAKTDEDQQSIEACLLDLDNYLQAYESSAFDNSNDDSVESNPSNCVEEQRSRRSSASSLHLSEATGSDSASEQNDGLRARLRQMEENYARFLASGCINRAYVDTETNGSIRRPSSACGRREGPLRSHPLRATIASPSRTSGPADDDVIDWGWVQEAARGAERRAHAAGDCCTGTVVVEPLHRALTEPGGSSDAMAEASKDRRGTTWLRTSMRRLRHFRLPSDGTAGDVAAMEATGPSTQESAVARPVSAPSRLLPGASQRSRSRTRGQSAVSNEPGGRARSSSASSRSRRPRSLSSSVSSLASTVDSSPSCTPAPTPTQNEAEQAATRR</sequence>
<keyword evidence="3" id="KW-1185">Reference proteome</keyword>
<evidence type="ECO:0000313" key="2">
    <source>
        <dbReference type="EMBL" id="RZC33826.1"/>
    </source>
</evidence>
<reference evidence="2 3" key="1">
    <citation type="submission" date="2017-03" db="EMBL/GenBank/DDBJ databases">
        <title>Genome of the blue death feigning beetle - Asbolus verrucosus.</title>
        <authorList>
            <person name="Rider S.D."/>
        </authorList>
    </citation>
    <scope>NUCLEOTIDE SEQUENCE [LARGE SCALE GENOMIC DNA]</scope>
    <source>
        <strain evidence="2">Butters</strain>
        <tissue evidence="2">Head and leg muscle</tissue>
    </source>
</reference>
<feature type="region of interest" description="Disordered" evidence="1">
    <location>
        <begin position="248"/>
        <end position="268"/>
    </location>
</feature>
<dbReference type="EMBL" id="QDEB01085318">
    <property type="protein sequence ID" value="RZC33826.1"/>
    <property type="molecule type" value="Genomic_DNA"/>
</dbReference>
<feature type="compositionally biased region" description="Low complexity" evidence="1">
    <location>
        <begin position="397"/>
        <end position="411"/>
    </location>
</feature>
<proteinExistence type="predicted"/>